<accession>A0A5P3AFJ6</accession>
<protein>
    <recommendedName>
        <fullName evidence="3">Entericidin EcnA/B family protein</fullName>
    </recommendedName>
</protein>
<gene>
    <name evidence="1" type="ORF">RIdsm_03957</name>
</gene>
<proteinExistence type="predicted"/>
<evidence type="ECO:0000313" key="1">
    <source>
        <dbReference type="EMBL" id="QEW28132.1"/>
    </source>
</evidence>
<sequence length="36" mass="3835">MTRLMLALPLIAALTGCATTEGFVQDVEDVTNAVIR</sequence>
<dbReference type="AlphaFoldDB" id="A0A5P3AFJ6"/>
<dbReference type="EMBL" id="CP031598">
    <property type="protein sequence ID" value="QEW28132.1"/>
    <property type="molecule type" value="Genomic_DNA"/>
</dbReference>
<reference evidence="1 2" key="1">
    <citation type="submission" date="2018-08" db="EMBL/GenBank/DDBJ databases">
        <title>Genetic Globetrotter - A new plasmid hitch-hiking vast phylogenetic and geographic distances.</title>
        <authorList>
            <person name="Vollmers J."/>
            <person name="Petersen J."/>
        </authorList>
    </citation>
    <scope>NUCLEOTIDE SEQUENCE [LARGE SCALE GENOMIC DNA]</scope>
    <source>
        <strain evidence="1 2">DSM 26383</strain>
    </source>
</reference>
<evidence type="ECO:0008006" key="3">
    <source>
        <dbReference type="Google" id="ProtNLM"/>
    </source>
</evidence>
<name>A0A5P3AFJ6_9RHOB</name>
<dbReference type="KEGG" id="rid:RIdsm_03957"/>
<dbReference type="OrthoDB" id="7363288at2"/>
<dbReference type="PROSITE" id="PS51257">
    <property type="entry name" value="PROKAR_LIPOPROTEIN"/>
    <property type="match status" value="1"/>
</dbReference>
<evidence type="ECO:0000313" key="2">
    <source>
        <dbReference type="Proteomes" id="UP000325785"/>
    </source>
</evidence>
<organism evidence="1 2">
    <name type="scientific">Roseovarius indicus</name>
    <dbReference type="NCBI Taxonomy" id="540747"/>
    <lineage>
        <taxon>Bacteria</taxon>
        <taxon>Pseudomonadati</taxon>
        <taxon>Pseudomonadota</taxon>
        <taxon>Alphaproteobacteria</taxon>
        <taxon>Rhodobacterales</taxon>
        <taxon>Roseobacteraceae</taxon>
        <taxon>Roseovarius</taxon>
    </lineage>
</organism>
<dbReference type="Proteomes" id="UP000325785">
    <property type="component" value="Chromosome"/>
</dbReference>